<feature type="transmembrane region" description="Helical" evidence="1">
    <location>
        <begin position="60"/>
        <end position="80"/>
    </location>
</feature>
<reference evidence="2 3" key="1">
    <citation type="journal article" date="2018" name="PLoS Genet.">
        <title>Population sequencing reveals clonal diversity and ancestral inbreeding in the grapevine cultivar Chardonnay.</title>
        <authorList>
            <person name="Roach M.J."/>
            <person name="Johnson D.L."/>
            <person name="Bohlmann J."/>
            <person name="van Vuuren H.J."/>
            <person name="Jones S.J."/>
            <person name="Pretorius I.S."/>
            <person name="Schmidt S.A."/>
            <person name="Borneman A.R."/>
        </authorList>
    </citation>
    <scope>NUCLEOTIDE SEQUENCE [LARGE SCALE GENOMIC DNA]</scope>
    <source>
        <strain evidence="3">cv. Chardonnay</strain>
        <tissue evidence="2">Leaf</tissue>
    </source>
</reference>
<accession>A0A438CZL4</accession>
<dbReference type="AlphaFoldDB" id="A0A438CZL4"/>
<organism evidence="2 3">
    <name type="scientific">Vitis vinifera</name>
    <name type="common">Grape</name>
    <dbReference type="NCBI Taxonomy" id="29760"/>
    <lineage>
        <taxon>Eukaryota</taxon>
        <taxon>Viridiplantae</taxon>
        <taxon>Streptophyta</taxon>
        <taxon>Embryophyta</taxon>
        <taxon>Tracheophyta</taxon>
        <taxon>Spermatophyta</taxon>
        <taxon>Magnoliopsida</taxon>
        <taxon>eudicotyledons</taxon>
        <taxon>Gunneridae</taxon>
        <taxon>Pentapetalae</taxon>
        <taxon>rosids</taxon>
        <taxon>Vitales</taxon>
        <taxon>Vitaceae</taxon>
        <taxon>Viteae</taxon>
        <taxon>Vitis</taxon>
    </lineage>
</organism>
<keyword evidence="1" id="KW-1133">Transmembrane helix</keyword>
<dbReference type="PANTHER" id="PTHR23054:SF61">
    <property type="entry name" value="OS02G0153000 PROTEIN"/>
    <property type="match status" value="1"/>
</dbReference>
<keyword evidence="1" id="KW-0812">Transmembrane</keyword>
<proteinExistence type="predicted"/>
<protein>
    <submittedName>
        <fullName evidence="2">Uncharacterized protein</fullName>
    </submittedName>
</protein>
<evidence type="ECO:0000256" key="1">
    <source>
        <dbReference type="SAM" id="Phobius"/>
    </source>
</evidence>
<comment type="caution">
    <text evidence="2">The sequence shown here is derived from an EMBL/GenBank/DDBJ whole genome shotgun (WGS) entry which is preliminary data.</text>
</comment>
<evidence type="ECO:0000313" key="2">
    <source>
        <dbReference type="EMBL" id="RVW28658.1"/>
    </source>
</evidence>
<sequence length="194" mass="22604">MLLKRVSWMLPHSIKVSLPINMTILWRKEKAVTEALMEDGPIACLVHLERVKWRMFNSKLYDYCICSFGYWCYLYISYMVRIFKPGNVNETLKKSLKDYVQASVGISNKGKLLVPKFLYCFAKGIVEDSLLPEWICQFLSPEQAAVVRDCSSNPKRRLLSARSFSILSFDSRFRYLFLLEDRTLPKRHGVNGND</sequence>
<gene>
    <name evidence="2" type="ORF">CK203_081344</name>
</gene>
<dbReference type="PANTHER" id="PTHR23054">
    <property type="entry name" value="TERNARY COMPLEX FACTOR MIP1, LEUCINE-ZIPPER-RELATED"/>
    <property type="match status" value="1"/>
</dbReference>
<name>A0A438CZL4_VITVI</name>
<dbReference type="Proteomes" id="UP000288805">
    <property type="component" value="Unassembled WGS sequence"/>
</dbReference>
<dbReference type="EMBL" id="QGNW01001882">
    <property type="protein sequence ID" value="RVW28658.1"/>
    <property type="molecule type" value="Genomic_DNA"/>
</dbReference>
<evidence type="ECO:0000313" key="3">
    <source>
        <dbReference type="Proteomes" id="UP000288805"/>
    </source>
</evidence>
<keyword evidence="1" id="KW-0472">Membrane</keyword>